<dbReference type="Gene3D" id="3.30.1330.30">
    <property type="match status" value="1"/>
</dbReference>
<dbReference type="Proteomes" id="UP000051054">
    <property type="component" value="Unassembled WGS sequence"/>
</dbReference>
<accession>A0A0R1WNV8</accession>
<gene>
    <name evidence="1" type="ORF">FC40_GL000899</name>
</gene>
<dbReference type="InterPro" id="IPR012543">
    <property type="entry name" value="DUF1694"/>
</dbReference>
<comment type="caution">
    <text evidence="1">The sequence shown here is derived from an EMBL/GenBank/DDBJ whole genome shotgun (WGS) entry which is preliminary data.</text>
</comment>
<dbReference type="SUPFAM" id="SSF160515">
    <property type="entry name" value="YueI-like"/>
    <property type="match status" value="1"/>
</dbReference>
<name>A0A0R1WNV8_9LACO</name>
<dbReference type="PIRSF" id="PIRSF034303">
    <property type="entry name" value="DUF1694"/>
    <property type="match status" value="1"/>
</dbReference>
<dbReference type="PATRIC" id="fig|1423755.3.peg.953"/>
<dbReference type="eggNOG" id="COG5506">
    <property type="taxonomic scope" value="Bacteria"/>
</dbReference>
<proteinExistence type="predicted"/>
<dbReference type="InterPro" id="IPR029064">
    <property type="entry name" value="Ribosomal_eL30-like_sf"/>
</dbReference>
<keyword evidence="2" id="KW-1185">Reference proteome</keyword>
<protein>
    <recommendedName>
        <fullName evidence="3">DUF1694 domain-containing protein</fullName>
    </recommendedName>
</protein>
<dbReference type="OrthoDB" id="95278at2"/>
<evidence type="ECO:0000313" key="1">
    <source>
        <dbReference type="EMBL" id="KRM19109.1"/>
    </source>
</evidence>
<evidence type="ECO:0008006" key="3">
    <source>
        <dbReference type="Google" id="ProtNLM"/>
    </source>
</evidence>
<evidence type="ECO:0000313" key="2">
    <source>
        <dbReference type="Proteomes" id="UP000051054"/>
    </source>
</evidence>
<sequence length="155" mass="17605">MSDNVQDRLDQGFYGTPKLKPDEQNKYLGTYRERVYLGITFNDLQINEGACLKAIELALQENPSFILKFHGKLPTSIVKVGMKIAKNTGTHFEYLSNESFKNSTDSFAMIVCHPKQALNIPDISAQKLYPDLFITKESSNDNTKKSFWSRIFGSL</sequence>
<dbReference type="Pfam" id="PF07997">
    <property type="entry name" value="DUF1694"/>
    <property type="match status" value="1"/>
</dbReference>
<dbReference type="EMBL" id="AZGD01000090">
    <property type="protein sequence ID" value="KRM19109.1"/>
    <property type="molecule type" value="Genomic_DNA"/>
</dbReference>
<dbReference type="RefSeq" id="WP_025021625.1">
    <property type="nucleotide sequence ID" value="NZ_AZGD01000090.1"/>
</dbReference>
<dbReference type="AlphaFoldDB" id="A0A0R1WNV8"/>
<dbReference type="STRING" id="1423755.FC40_GL000899"/>
<reference evidence="1 2" key="1">
    <citation type="journal article" date="2015" name="Genome Announc.">
        <title>Expanding the biotechnology potential of lactobacilli through comparative genomics of 213 strains and associated genera.</title>
        <authorList>
            <person name="Sun Z."/>
            <person name="Harris H.M."/>
            <person name="McCann A."/>
            <person name="Guo C."/>
            <person name="Argimon S."/>
            <person name="Zhang W."/>
            <person name="Yang X."/>
            <person name="Jeffery I.B."/>
            <person name="Cooney J.C."/>
            <person name="Kagawa T.F."/>
            <person name="Liu W."/>
            <person name="Song Y."/>
            <person name="Salvetti E."/>
            <person name="Wrobel A."/>
            <person name="Rasinkangas P."/>
            <person name="Parkhill J."/>
            <person name="Rea M.C."/>
            <person name="O'Sullivan O."/>
            <person name="Ritari J."/>
            <person name="Douillard F.P."/>
            <person name="Paul Ross R."/>
            <person name="Yang R."/>
            <person name="Briner A.E."/>
            <person name="Felis G.E."/>
            <person name="de Vos W.M."/>
            <person name="Barrangou R."/>
            <person name="Klaenhammer T.R."/>
            <person name="Caufield P.W."/>
            <person name="Cui Y."/>
            <person name="Zhang H."/>
            <person name="O'Toole P.W."/>
        </authorList>
    </citation>
    <scope>NUCLEOTIDE SEQUENCE [LARGE SCALE GENOMIC DNA]</scope>
    <source>
        <strain evidence="1 2">DSM 18933</strain>
    </source>
</reference>
<organism evidence="1 2">
    <name type="scientific">Ligilactobacillus hayakitensis DSM 18933 = JCM 14209</name>
    <dbReference type="NCBI Taxonomy" id="1423755"/>
    <lineage>
        <taxon>Bacteria</taxon>
        <taxon>Bacillati</taxon>
        <taxon>Bacillota</taxon>
        <taxon>Bacilli</taxon>
        <taxon>Lactobacillales</taxon>
        <taxon>Lactobacillaceae</taxon>
        <taxon>Ligilactobacillus</taxon>
    </lineage>
</organism>